<feature type="compositionally biased region" description="Basic and acidic residues" evidence="2">
    <location>
        <begin position="300"/>
        <end position="317"/>
    </location>
</feature>
<evidence type="ECO:0000313" key="4">
    <source>
        <dbReference type="WBParaSite" id="PSU_v2.g16312.t1"/>
    </source>
</evidence>
<dbReference type="Proteomes" id="UP000887577">
    <property type="component" value="Unplaced"/>
</dbReference>
<feature type="region of interest" description="Disordered" evidence="2">
    <location>
        <begin position="287"/>
        <end position="319"/>
    </location>
</feature>
<dbReference type="AlphaFoldDB" id="A0A914YAK4"/>
<keyword evidence="1" id="KW-0175">Coiled coil</keyword>
<evidence type="ECO:0000256" key="1">
    <source>
        <dbReference type="SAM" id="Coils"/>
    </source>
</evidence>
<feature type="compositionally biased region" description="Acidic residues" evidence="2">
    <location>
        <begin position="287"/>
        <end position="299"/>
    </location>
</feature>
<evidence type="ECO:0000313" key="3">
    <source>
        <dbReference type="Proteomes" id="UP000887577"/>
    </source>
</evidence>
<keyword evidence="3" id="KW-1185">Reference proteome</keyword>
<evidence type="ECO:0000256" key="2">
    <source>
        <dbReference type="SAM" id="MobiDB-lite"/>
    </source>
</evidence>
<organism evidence="3 4">
    <name type="scientific">Panagrolaimus superbus</name>
    <dbReference type="NCBI Taxonomy" id="310955"/>
    <lineage>
        <taxon>Eukaryota</taxon>
        <taxon>Metazoa</taxon>
        <taxon>Ecdysozoa</taxon>
        <taxon>Nematoda</taxon>
        <taxon>Chromadorea</taxon>
        <taxon>Rhabditida</taxon>
        <taxon>Tylenchina</taxon>
        <taxon>Panagrolaimomorpha</taxon>
        <taxon>Panagrolaimoidea</taxon>
        <taxon>Panagrolaimidae</taxon>
        <taxon>Panagrolaimus</taxon>
    </lineage>
</organism>
<proteinExistence type="predicted"/>
<name>A0A914YAK4_9BILA</name>
<dbReference type="WBParaSite" id="PSU_v2.g16312.t1">
    <property type="protein sequence ID" value="PSU_v2.g16312.t1"/>
    <property type="gene ID" value="PSU_v2.g16312"/>
</dbReference>
<accession>A0A914YAK4</accession>
<reference evidence="4" key="1">
    <citation type="submission" date="2022-11" db="UniProtKB">
        <authorList>
            <consortium name="WormBaseParasite"/>
        </authorList>
    </citation>
    <scope>IDENTIFICATION</scope>
</reference>
<feature type="coiled-coil region" evidence="1">
    <location>
        <begin position="12"/>
        <end position="39"/>
    </location>
</feature>
<sequence length="603" mass="71581">MQISKNFYDQCCPSYKKAIDELEIKLAHIERKYNEDEDDVYFDYMCDESNYQKVSAIFQFSRFYLTPNAYWEECISNSLVIQNGRWEDPYHVSIKKAFKHFHFHEEEENQSQYMSTISGIKLIDFYKSNALNDNSCDIIDEDDLQYPHNCLKQCFRYFEMKTTRIPSKKLIKIYQEMQQLYSKIKAVENNFEEWFNLLCEFGDVVFIKQNVEYRIGKNLLDVKLWKHYLAFLKEQKDYEGLLETYSKYCRFFLDDKEMLKEFRESMVEHGYADLSLDEILNFQAKEESEEDAADDDDEKEDHSQSKDDLGNENHGDEDSGTISYVGEIVSSFNKTICSTFYDTYHIQDFALPKPFIRNILENANHRVLRKLFFSCKYFFVNKSTPICYRLHTGIKELYEEESLKLSHCSNYELLSNTFITGSIHIDFPQNHKNAFISNVIPHLYRCEAKFIILKHQNLSFNDLKFLIQHGGVIDLQVDKCQIKDENGEEVLLEEILKYLPNIEELLLPIVKINANINYALSNQTFNNIFCKFRFAKSDCEYYNFDFSSDLQFKMINGDQTHLKCFLKLSKKYDADFVEKFKKILYGYDDSCENLSVIASLWIY</sequence>
<protein>
    <submittedName>
        <fullName evidence="4">Uncharacterized protein</fullName>
    </submittedName>
</protein>